<accession>A0A6J4PU56</accession>
<proteinExistence type="predicted"/>
<feature type="non-terminal residue" evidence="2">
    <location>
        <position position="1"/>
    </location>
</feature>
<evidence type="ECO:0000313" key="2">
    <source>
        <dbReference type="EMBL" id="CAA9422386.1"/>
    </source>
</evidence>
<name>A0A6J4PU56_9ACTN</name>
<gene>
    <name evidence="2" type="ORF">AVDCRST_MAG35-2079</name>
</gene>
<dbReference type="AlphaFoldDB" id="A0A6J4PU56"/>
<feature type="compositionally biased region" description="Low complexity" evidence="1">
    <location>
        <begin position="1"/>
        <end position="14"/>
    </location>
</feature>
<organism evidence="2">
    <name type="scientific">uncultured Quadrisphaera sp</name>
    <dbReference type="NCBI Taxonomy" id="904978"/>
    <lineage>
        <taxon>Bacteria</taxon>
        <taxon>Bacillati</taxon>
        <taxon>Actinomycetota</taxon>
        <taxon>Actinomycetes</taxon>
        <taxon>Kineosporiales</taxon>
        <taxon>Kineosporiaceae</taxon>
        <taxon>Quadrisphaera</taxon>
        <taxon>environmental samples</taxon>
    </lineage>
</organism>
<reference evidence="2" key="1">
    <citation type="submission" date="2020-02" db="EMBL/GenBank/DDBJ databases">
        <authorList>
            <person name="Meier V. D."/>
        </authorList>
    </citation>
    <scope>NUCLEOTIDE SEQUENCE</scope>
    <source>
        <strain evidence="2">AVDCRST_MAG35</strain>
    </source>
</reference>
<feature type="non-terminal residue" evidence="2">
    <location>
        <position position="22"/>
    </location>
</feature>
<protein>
    <submittedName>
        <fullName evidence="2">Uncharacterized protein</fullName>
    </submittedName>
</protein>
<feature type="region of interest" description="Disordered" evidence="1">
    <location>
        <begin position="1"/>
        <end position="22"/>
    </location>
</feature>
<sequence length="22" mass="2562">CRRRWSSPAPAWPRAGRRAPRA</sequence>
<dbReference type="EMBL" id="CADCUY010000442">
    <property type="protein sequence ID" value="CAA9422386.1"/>
    <property type="molecule type" value="Genomic_DNA"/>
</dbReference>
<evidence type="ECO:0000256" key="1">
    <source>
        <dbReference type="SAM" id="MobiDB-lite"/>
    </source>
</evidence>